<evidence type="ECO:0000256" key="3">
    <source>
        <dbReference type="ARBA" id="ARBA00023125"/>
    </source>
</evidence>
<dbReference type="GO" id="GO:0032993">
    <property type="term" value="C:protein-DNA complex"/>
    <property type="evidence" value="ECO:0007669"/>
    <property type="project" value="TreeGrafter"/>
</dbReference>
<dbReference type="PRINTS" id="PR00039">
    <property type="entry name" value="HTHLYSR"/>
</dbReference>
<dbReference type="Proteomes" id="UP000198582">
    <property type="component" value="Unassembled WGS sequence"/>
</dbReference>
<feature type="domain" description="HTH lysR-type" evidence="5">
    <location>
        <begin position="1"/>
        <end position="53"/>
    </location>
</feature>
<evidence type="ECO:0000256" key="4">
    <source>
        <dbReference type="ARBA" id="ARBA00023163"/>
    </source>
</evidence>
<dbReference type="PANTHER" id="PTHR30346:SF0">
    <property type="entry name" value="HCA OPERON TRANSCRIPTIONAL ACTIVATOR HCAR"/>
    <property type="match status" value="1"/>
</dbReference>
<dbReference type="STRING" id="394193.SAMN04489732_111130"/>
<dbReference type="SUPFAM" id="SSF46785">
    <property type="entry name" value="Winged helix' DNA-binding domain"/>
    <property type="match status" value="1"/>
</dbReference>
<evidence type="ECO:0000259" key="5">
    <source>
        <dbReference type="PROSITE" id="PS50931"/>
    </source>
</evidence>
<proteinExistence type="inferred from homology"/>
<keyword evidence="2" id="KW-0805">Transcription regulation</keyword>
<evidence type="ECO:0000256" key="2">
    <source>
        <dbReference type="ARBA" id="ARBA00023015"/>
    </source>
</evidence>
<keyword evidence="7" id="KW-1185">Reference proteome</keyword>
<evidence type="ECO:0000256" key="1">
    <source>
        <dbReference type="ARBA" id="ARBA00009437"/>
    </source>
</evidence>
<gene>
    <name evidence="6" type="ORF">SAMN04489732_111130</name>
</gene>
<dbReference type="PANTHER" id="PTHR30346">
    <property type="entry name" value="TRANSCRIPTIONAL DUAL REGULATOR HCAR-RELATED"/>
    <property type="match status" value="1"/>
</dbReference>
<dbReference type="InterPro" id="IPR036390">
    <property type="entry name" value="WH_DNA-bd_sf"/>
</dbReference>
<reference evidence="6 7" key="1">
    <citation type="submission" date="2016-10" db="EMBL/GenBank/DDBJ databases">
        <authorList>
            <person name="de Groot N.N."/>
        </authorList>
    </citation>
    <scope>NUCLEOTIDE SEQUENCE [LARGE SCALE GENOMIC DNA]</scope>
    <source>
        <strain evidence="6 7">DSM 44993</strain>
    </source>
</reference>
<dbReference type="GO" id="GO:0003677">
    <property type="term" value="F:DNA binding"/>
    <property type="evidence" value="ECO:0007669"/>
    <property type="project" value="UniProtKB-KW"/>
</dbReference>
<dbReference type="InterPro" id="IPR000847">
    <property type="entry name" value="LysR_HTH_N"/>
</dbReference>
<evidence type="ECO:0000313" key="6">
    <source>
        <dbReference type="EMBL" id="SEP47447.1"/>
    </source>
</evidence>
<dbReference type="FunFam" id="1.10.10.10:FF:000001">
    <property type="entry name" value="LysR family transcriptional regulator"/>
    <property type="match status" value="1"/>
</dbReference>
<dbReference type="EMBL" id="FOEF01000011">
    <property type="protein sequence ID" value="SEP47447.1"/>
    <property type="molecule type" value="Genomic_DNA"/>
</dbReference>
<dbReference type="PROSITE" id="PS50931">
    <property type="entry name" value="HTH_LYSR"/>
    <property type="match status" value="1"/>
</dbReference>
<organism evidence="6 7">
    <name type="scientific">Amycolatopsis saalfeldensis</name>
    <dbReference type="NCBI Taxonomy" id="394193"/>
    <lineage>
        <taxon>Bacteria</taxon>
        <taxon>Bacillati</taxon>
        <taxon>Actinomycetota</taxon>
        <taxon>Actinomycetes</taxon>
        <taxon>Pseudonocardiales</taxon>
        <taxon>Pseudonocardiaceae</taxon>
        <taxon>Amycolatopsis</taxon>
    </lineage>
</organism>
<name>A0A1H8Y5T9_9PSEU</name>
<sequence length="70" mass="7344">MRAFVAVVEEGGLSAAARRLHVSQPAVSQTMQALERQLGVQLVVRSSAGVRPTEAGATLLTEARAVLARC</sequence>
<keyword evidence="4" id="KW-0804">Transcription</keyword>
<keyword evidence="3" id="KW-0238">DNA-binding</keyword>
<dbReference type="Gene3D" id="1.10.10.10">
    <property type="entry name" value="Winged helix-like DNA-binding domain superfamily/Winged helix DNA-binding domain"/>
    <property type="match status" value="1"/>
</dbReference>
<accession>A0A1H8Y5T9</accession>
<evidence type="ECO:0000313" key="7">
    <source>
        <dbReference type="Proteomes" id="UP000198582"/>
    </source>
</evidence>
<dbReference type="AlphaFoldDB" id="A0A1H8Y5T9"/>
<dbReference type="Pfam" id="PF00126">
    <property type="entry name" value="HTH_1"/>
    <property type="match status" value="1"/>
</dbReference>
<dbReference type="GO" id="GO:0003700">
    <property type="term" value="F:DNA-binding transcription factor activity"/>
    <property type="evidence" value="ECO:0007669"/>
    <property type="project" value="InterPro"/>
</dbReference>
<dbReference type="InterPro" id="IPR036388">
    <property type="entry name" value="WH-like_DNA-bd_sf"/>
</dbReference>
<comment type="similarity">
    <text evidence="1">Belongs to the LysR transcriptional regulatory family.</text>
</comment>
<protein>
    <submittedName>
        <fullName evidence="6">Regulatory helix-turn-helix protein, lysR family</fullName>
    </submittedName>
</protein>